<sequence length="240" mass="24336">MIIINSSISGVFARAALVACLSGAAVPAVSAAALAEVPTVKCTGGKGDVADLARALGEGGEMHLGKACDYRFTTKAGENTALPKITKNTTVHGHNSTISWAGKEEIKALMEVGPKVQLELENLRLAGPPDKSTMIMGEGASLAVTGRPEGQEGQAGKAAPEGAALFAPEVIAVQHLIPGKGTLLTIGGARLACPTGYADPASFAGYDVFGTEAAPRHDACQTRPYSNKRTGAAGTVTSAP</sequence>
<dbReference type="EMBL" id="WEGH01000001">
    <property type="protein sequence ID" value="MQY03670.1"/>
    <property type="molecule type" value="Genomic_DNA"/>
</dbReference>
<organism evidence="3 4">
    <name type="scientific">Actinomadura macrotermitis</name>
    <dbReference type="NCBI Taxonomy" id="2585200"/>
    <lineage>
        <taxon>Bacteria</taxon>
        <taxon>Bacillati</taxon>
        <taxon>Actinomycetota</taxon>
        <taxon>Actinomycetes</taxon>
        <taxon>Streptosporangiales</taxon>
        <taxon>Thermomonosporaceae</taxon>
        <taxon>Actinomadura</taxon>
    </lineage>
</organism>
<dbReference type="OrthoDB" id="3399438at2"/>
<dbReference type="RefSeq" id="WP_153531545.1">
    <property type="nucleotide sequence ID" value="NZ_WEGH01000001.1"/>
</dbReference>
<protein>
    <recommendedName>
        <fullName evidence="5">Secreted protein</fullName>
    </recommendedName>
</protein>
<keyword evidence="2" id="KW-0732">Signal</keyword>
<evidence type="ECO:0000313" key="3">
    <source>
        <dbReference type="EMBL" id="MQY03670.1"/>
    </source>
</evidence>
<feature type="chain" id="PRO_5038887072" description="Secreted protein" evidence="2">
    <location>
        <begin position="32"/>
        <end position="240"/>
    </location>
</feature>
<accession>A0A7K0BR64</accession>
<feature type="signal peptide" evidence="2">
    <location>
        <begin position="1"/>
        <end position="31"/>
    </location>
</feature>
<evidence type="ECO:0000256" key="1">
    <source>
        <dbReference type="SAM" id="MobiDB-lite"/>
    </source>
</evidence>
<feature type="compositionally biased region" description="Polar residues" evidence="1">
    <location>
        <begin position="223"/>
        <end position="240"/>
    </location>
</feature>
<evidence type="ECO:0000313" key="4">
    <source>
        <dbReference type="Proteomes" id="UP000487268"/>
    </source>
</evidence>
<gene>
    <name evidence="3" type="ORF">ACRB68_17150</name>
</gene>
<keyword evidence="4" id="KW-1185">Reference proteome</keyword>
<feature type="region of interest" description="Disordered" evidence="1">
    <location>
        <begin position="219"/>
        <end position="240"/>
    </location>
</feature>
<name>A0A7K0BR64_9ACTN</name>
<evidence type="ECO:0000256" key="2">
    <source>
        <dbReference type="SAM" id="SignalP"/>
    </source>
</evidence>
<evidence type="ECO:0008006" key="5">
    <source>
        <dbReference type="Google" id="ProtNLM"/>
    </source>
</evidence>
<reference evidence="3 4" key="1">
    <citation type="submission" date="2019-10" db="EMBL/GenBank/DDBJ databases">
        <title>Actinomadura rubteroloni sp. nov. and Actinomadura macrotermitis sp. nov., isolated from the gut of fungus growing-termite Macrotermes natalensis.</title>
        <authorList>
            <person name="Benndorf R."/>
            <person name="Martin K."/>
            <person name="Kuefner M."/>
            <person name="De Beer W."/>
            <person name="Kaster A.-K."/>
            <person name="Vollmers J."/>
            <person name="Poulsen M."/>
            <person name="Beemelmanns C."/>
        </authorList>
    </citation>
    <scope>NUCLEOTIDE SEQUENCE [LARGE SCALE GENOMIC DNA]</scope>
    <source>
        <strain evidence="3 4">RB68</strain>
    </source>
</reference>
<dbReference type="Proteomes" id="UP000487268">
    <property type="component" value="Unassembled WGS sequence"/>
</dbReference>
<proteinExistence type="predicted"/>
<dbReference type="AlphaFoldDB" id="A0A7K0BR64"/>
<comment type="caution">
    <text evidence="3">The sequence shown here is derived from an EMBL/GenBank/DDBJ whole genome shotgun (WGS) entry which is preliminary data.</text>
</comment>